<evidence type="ECO:0000256" key="1">
    <source>
        <dbReference type="ARBA" id="ARBA00008645"/>
    </source>
</evidence>
<evidence type="ECO:0000313" key="3">
    <source>
        <dbReference type="EMBL" id="MFF0544365.1"/>
    </source>
</evidence>
<comment type="similarity">
    <text evidence="1">Belongs to the AB hydrolase superfamily.</text>
</comment>
<proteinExistence type="inferred from homology"/>
<dbReference type="SUPFAM" id="SSF53474">
    <property type="entry name" value="alpha/beta-Hydrolases"/>
    <property type="match status" value="1"/>
</dbReference>
<comment type="caution">
    <text evidence="3">The sequence shown here is derived from an EMBL/GenBank/DDBJ whole genome shotgun (WGS) entry which is preliminary data.</text>
</comment>
<evidence type="ECO:0000313" key="4">
    <source>
        <dbReference type="Proteomes" id="UP001601444"/>
    </source>
</evidence>
<dbReference type="InterPro" id="IPR001375">
    <property type="entry name" value="Peptidase_S9_cat"/>
</dbReference>
<protein>
    <submittedName>
        <fullName evidence="3">Alpha/beta hydrolase family protein</fullName>
        <ecNumber evidence="3">3.4.-.-</ecNumber>
    </submittedName>
</protein>
<feature type="domain" description="Peptidase S9 prolyl oligopeptidase catalytic" evidence="2">
    <location>
        <begin position="224"/>
        <end position="277"/>
    </location>
</feature>
<dbReference type="Proteomes" id="UP001601444">
    <property type="component" value="Unassembled WGS sequence"/>
</dbReference>
<dbReference type="PANTHER" id="PTHR22946:SF12">
    <property type="entry name" value="CONIDIAL PIGMENT BIOSYNTHESIS PROTEIN AYG1 (AFU_ORTHOLOGUE AFUA_2G17550)"/>
    <property type="match status" value="1"/>
</dbReference>
<sequence length="417" mass="46262">MPSLPSFGPRPHTVFSTGFYPDPDFDYEVRLLLGATAYHCADAGEVLATVASVDDKDHERWFTAWLDTADRARALADTAAAAGHRVSAAQAYLRAATYYAVAVNSVSGLASDDRLLPTFRAHRAAWDRFAEAGPHDVDRIAIPYEDRTLPGYFFRAAGERRARPTLVMVNGSDGALSGLWSSGAAGALARGYHVLLFDGPGQQSMLFEHGVGFRPDWEAVLTPVADALLERAEVDTDRLAVYGVSQGGFWVARALAFEHRFAAAVTDPGVTDVAASWVGHLPKSLLEKFEAGKKKSFDRAMGLGMKFSRTTSRTWNFRARPYRRKSYFDTLTEVHRYRLDPQDARRITTPVFITDPEHEQFWPGQSKHLAELIGDRAALCRFTAAEGADFHCQPMARQLTDQRMFDWLDTTLHRSGS</sequence>
<name>A0ABW6PQ46_9NOCA</name>
<dbReference type="InterPro" id="IPR029058">
    <property type="entry name" value="AB_hydrolase_fold"/>
</dbReference>
<keyword evidence="4" id="KW-1185">Reference proteome</keyword>
<dbReference type="GO" id="GO:0016787">
    <property type="term" value="F:hydrolase activity"/>
    <property type="evidence" value="ECO:0007669"/>
    <property type="project" value="UniProtKB-KW"/>
</dbReference>
<organism evidence="3 4">
    <name type="scientific">Nocardia thailandica</name>
    <dbReference type="NCBI Taxonomy" id="257275"/>
    <lineage>
        <taxon>Bacteria</taxon>
        <taxon>Bacillati</taxon>
        <taxon>Actinomycetota</taxon>
        <taxon>Actinomycetes</taxon>
        <taxon>Mycobacteriales</taxon>
        <taxon>Nocardiaceae</taxon>
        <taxon>Nocardia</taxon>
    </lineage>
</organism>
<dbReference type="PANTHER" id="PTHR22946">
    <property type="entry name" value="DIENELACTONE HYDROLASE DOMAIN-CONTAINING PROTEIN-RELATED"/>
    <property type="match status" value="1"/>
</dbReference>
<dbReference type="Gene3D" id="3.40.50.1820">
    <property type="entry name" value="alpha/beta hydrolase"/>
    <property type="match status" value="1"/>
</dbReference>
<dbReference type="Gene3D" id="1.20.1440.110">
    <property type="entry name" value="acylaminoacyl peptidase"/>
    <property type="match status" value="1"/>
</dbReference>
<dbReference type="Pfam" id="PF00326">
    <property type="entry name" value="Peptidase_S9"/>
    <property type="match status" value="1"/>
</dbReference>
<evidence type="ECO:0000259" key="2">
    <source>
        <dbReference type="Pfam" id="PF00326"/>
    </source>
</evidence>
<gene>
    <name evidence="3" type="ORF">ACFYTF_16155</name>
</gene>
<accession>A0ABW6PQ46</accession>
<dbReference type="InterPro" id="IPR050261">
    <property type="entry name" value="FrsA_esterase"/>
</dbReference>
<keyword evidence="3" id="KW-0378">Hydrolase</keyword>
<dbReference type="RefSeq" id="WP_387700917.1">
    <property type="nucleotide sequence ID" value="NZ_JBIAMX010000008.1"/>
</dbReference>
<reference evidence="3 4" key="1">
    <citation type="submission" date="2024-10" db="EMBL/GenBank/DDBJ databases">
        <title>The Natural Products Discovery Center: Release of the First 8490 Sequenced Strains for Exploring Actinobacteria Biosynthetic Diversity.</title>
        <authorList>
            <person name="Kalkreuter E."/>
            <person name="Kautsar S.A."/>
            <person name="Yang D."/>
            <person name="Bader C.D."/>
            <person name="Teijaro C.N."/>
            <person name="Fluegel L."/>
            <person name="Davis C.M."/>
            <person name="Simpson J.R."/>
            <person name="Lauterbach L."/>
            <person name="Steele A.D."/>
            <person name="Gui C."/>
            <person name="Meng S."/>
            <person name="Li G."/>
            <person name="Viehrig K."/>
            <person name="Ye F."/>
            <person name="Su P."/>
            <person name="Kiefer A.F."/>
            <person name="Nichols A."/>
            <person name="Cepeda A.J."/>
            <person name="Yan W."/>
            <person name="Fan B."/>
            <person name="Jiang Y."/>
            <person name="Adhikari A."/>
            <person name="Zheng C.-J."/>
            <person name="Schuster L."/>
            <person name="Cowan T.M."/>
            <person name="Smanski M.J."/>
            <person name="Chevrette M.G."/>
            <person name="De Carvalho L.P.S."/>
            <person name="Shen B."/>
        </authorList>
    </citation>
    <scope>NUCLEOTIDE SEQUENCE [LARGE SCALE GENOMIC DNA]</scope>
    <source>
        <strain evidence="3 4">NPDC004045</strain>
    </source>
</reference>
<dbReference type="EMBL" id="JBIAMX010000008">
    <property type="protein sequence ID" value="MFF0544365.1"/>
    <property type="molecule type" value="Genomic_DNA"/>
</dbReference>
<dbReference type="EC" id="3.4.-.-" evidence="3"/>